<keyword evidence="16" id="KW-1185">Reference proteome</keyword>
<feature type="transmembrane region" description="Helical" evidence="14">
    <location>
        <begin position="230"/>
        <end position="252"/>
    </location>
</feature>
<evidence type="ECO:0000256" key="14">
    <source>
        <dbReference type="SAM" id="Phobius"/>
    </source>
</evidence>
<evidence type="ECO:0000256" key="13">
    <source>
        <dbReference type="ARBA" id="ARBA00042859"/>
    </source>
</evidence>
<evidence type="ECO:0000256" key="11">
    <source>
        <dbReference type="ARBA" id="ARBA00038218"/>
    </source>
</evidence>
<feature type="transmembrane region" description="Helical" evidence="14">
    <location>
        <begin position="264"/>
        <end position="288"/>
    </location>
</feature>
<evidence type="ECO:0000256" key="6">
    <source>
        <dbReference type="ARBA" id="ARBA00022683"/>
    </source>
</evidence>
<dbReference type="NCBIfam" id="NF006920">
    <property type="entry name" value="PRK09410.1-2"/>
    <property type="match status" value="1"/>
</dbReference>
<dbReference type="Proteomes" id="UP000553888">
    <property type="component" value="Unassembled WGS sequence"/>
</dbReference>
<dbReference type="EMBL" id="JACBZY010000001">
    <property type="protein sequence ID" value="NYG97502.1"/>
    <property type="molecule type" value="Genomic_DNA"/>
</dbReference>
<evidence type="ECO:0000313" key="16">
    <source>
        <dbReference type="Proteomes" id="UP000553888"/>
    </source>
</evidence>
<reference evidence="15 16" key="1">
    <citation type="submission" date="2020-07" db="EMBL/GenBank/DDBJ databases">
        <title>Sequencing the genomes of 1000 actinobacteria strains.</title>
        <authorList>
            <person name="Klenk H.-P."/>
        </authorList>
    </citation>
    <scope>NUCLEOTIDE SEQUENCE [LARGE SCALE GENOMIC DNA]</scope>
    <source>
        <strain evidence="15 16">DSM 23141</strain>
    </source>
</reference>
<keyword evidence="4" id="KW-1003">Cell membrane</keyword>
<sequence>MNPVVDGILSVFLDLFRQPAIIVALISLVGLAVQRKSFSDVLKGTVRTLVGFLVLAAGAGVVVGSLGFFGEMFQHAFNVQGVVPNNEAIVGQVLLKYGSAAALIFFFGMIVNIALAALTRFKFIYLSGHVAFYIAAMIAVILGVAGFDTWAVVLWGSLAQGVYMTLSPALIQPFMRKVTGNDDVALGHTGGVGIALSGLVATVTRGKGNSKSTEDIKFPNGLGFLRDTTVIVALSMAVIYVIVGLFAGAPYIEDKLSDGQNFLVFLLMQAATFSAGVFIILAGVRVVLAEIIPAFKGISDRLVKNAKPALDVPIVFPFAPNAVLIGFLSSFVGGIVGLVAMVFMGGAIIVPGVVAHFMTGAASGVIGNAAGGRRGAMLGAFANGLAITFLPLLLLPVLGEIGFANSTFSDADYGIVGLFLGWLSVGGGQIAVIAGILVSIVAMFVATFALRGRDRRRAAVAATDDAAESESISAK</sequence>
<keyword evidence="5" id="KW-0762">Sugar transport</keyword>
<feature type="transmembrane region" description="Helical" evidence="14">
    <location>
        <begin position="130"/>
        <end position="147"/>
    </location>
</feature>
<feature type="transmembrane region" description="Helical" evidence="14">
    <location>
        <begin position="15"/>
        <end position="33"/>
    </location>
</feature>
<dbReference type="GO" id="GO:0005886">
    <property type="term" value="C:plasma membrane"/>
    <property type="evidence" value="ECO:0007669"/>
    <property type="project" value="UniProtKB-SubCell"/>
</dbReference>
<evidence type="ECO:0000256" key="3">
    <source>
        <dbReference type="ARBA" id="ARBA00022448"/>
    </source>
</evidence>
<comment type="subunit">
    <text evidence="2">Homodimer.</text>
</comment>
<comment type="subcellular location">
    <subcellularLocation>
        <location evidence="1">Cell membrane</location>
        <topology evidence="1">Multi-pass membrane protein</topology>
    </subcellularLocation>
</comment>
<keyword evidence="6" id="KW-0598">Phosphotransferase system</keyword>
<keyword evidence="9 14" id="KW-0472">Membrane</keyword>
<evidence type="ECO:0000256" key="4">
    <source>
        <dbReference type="ARBA" id="ARBA00022475"/>
    </source>
</evidence>
<gene>
    <name evidence="15" type="ORF">BJ979_000128</name>
</gene>
<name>A0A852Y6K4_9MICO</name>
<evidence type="ECO:0000256" key="12">
    <source>
        <dbReference type="ARBA" id="ARBA00039702"/>
    </source>
</evidence>
<comment type="function">
    <text evidence="10">The phosphoenolpyruvate-dependent sugar phosphotransferase system (sugar PTS), a major carbohydrate active transport system, catalyzes the phosphorylation of incoming sugar substrates concomitantly with their translocation across the cell membrane. The enzyme II UlaABC PTS system is involved in ascorbate transport.</text>
</comment>
<evidence type="ECO:0000313" key="15">
    <source>
        <dbReference type="EMBL" id="NYG97502.1"/>
    </source>
</evidence>
<dbReference type="PANTHER" id="PTHR33843">
    <property type="entry name" value="ASCORBATE-SPECIFIC PTS SYSTEM EIIC COMPONENT"/>
    <property type="match status" value="1"/>
</dbReference>
<feature type="transmembrane region" description="Helical" evidence="14">
    <location>
        <begin position="378"/>
        <end position="399"/>
    </location>
</feature>
<dbReference type="AlphaFoldDB" id="A0A852Y6K4"/>
<evidence type="ECO:0000256" key="9">
    <source>
        <dbReference type="ARBA" id="ARBA00023136"/>
    </source>
</evidence>
<evidence type="ECO:0000256" key="1">
    <source>
        <dbReference type="ARBA" id="ARBA00004651"/>
    </source>
</evidence>
<accession>A0A852Y6K4</accession>
<dbReference type="Pfam" id="PF03611">
    <property type="entry name" value="EIIC-GAT"/>
    <property type="match status" value="1"/>
</dbReference>
<dbReference type="InterPro" id="IPR051562">
    <property type="entry name" value="Ascorbate-PTS_EIIC"/>
</dbReference>
<dbReference type="InterPro" id="IPR004703">
    <property type="entry name" value="PTS_sugar-sp_permease"/>
</dbReference>
<comment type="caution">
    <text evidence="15">The sequence shown here is derived from an EMBL/GenBank/DDBJ whole genome shotgun (WGS) entry which is preliminary data.</text>
</comment>
<dbReference type="NCBIfam" id="NF006922">
    <property type="entry name" value="PRK09410.1-5"/>
    <property type="match status" value="1"/>
</dbReference>
<dbReference type="PANTHER" id="PTHR33843:SF4">
    <property type="entry name" value="ASCORBATE-SPECIFIC PTS SYSTEM EIIC COMPONENT"/>
    <property type="match status" value="1"/>
</dbReference>
<evidence type="ECO:0000256" key="7">
    <source>
        <dbReference type="ARBA" id="ARBA00022692"/>
    </source>
</evidence>
<keyword evidence="7 14" id="KW-0812">Transmembrane</keyword>
<evidence type="ECO:0000256" key="10">
    <source>
        <dbReference type="ARBA" id="ARBA00037387"/>
    </source>
</evidence>
<dbReference type="RefSeq" id="WP_179564216.1">
    <property type="nucleotide sequence ID" value="NZ_JACBZY010000001.1"/>
</dbReference>
<proteinExistence type="inferred from homology"/>
<organism evidence="15 16">
    <name type="scientific">Schumannella luteola</name>
    <dbReference type="NCBI Taxonomy" id="472059"/>
    <lineage>
        <taxon>Bacteria</taxon>
        <taxon>Bacillati</taxon>
        <taxon>Actinomycetota</taxon>
        <taxon>Actinomycetes</taxon>
        <taxon>Micrococcales</taxon>
        <taxon>Microbacteriaceae</taxon>
        <taxon>Schumannella</taxon>
    </lineage>
</organism>
<comment type="similarity">
    <text evidence="11">Belongs to the UlaA family.</text>
</comment>
<feature type="transmembrane region" description="Helical" evidence="14">
    <location>
        <begin position="419"/>
        <end position="450"/>
    </location>
</feature>
<feature type="transmembrane region" description="Helical" evidence="14">
    <location>
        <begin position="45"/>
        <end position="69"/>
    </location>
</feature>
<evidence type="ECO:0000256" key="2">
    <source>
        <dbReference type="ARBA" id="ARBA00011738"/>
    </source>
</evidence>
<evidence type="ECO:0000256" key="8">
    <source>
        <dbReference type="ARBA" id="ARBA00022989"/>
    </source>
</evidence>
<dbReference type="NCBIfam" id="NF009553">
    <property type="entry name" value="PRK12997.1-5"/>
    <property type="match status" value="1"/>
</dbReference>
<keyword evidence="3" id="KW-0813">Transport</keyword>
<dbReference type="GO" id="GO:0009401">
    <property type="term" value="P:phosphoenolpyruvate-dependent sugar phosphotransferase system"/>
    <property type="evidence" value="ECO:0007669"/>
    <property type="project" value="UniProtKB-KW"/>
</dbReference>
<feature type="transmembrane region" description="Helical" evidence="14">
    <location>
        <begin position="97"/>
        <end position="118"/>
    </location>
</feature>
<feature type="transmembrane region" description="Helical" evidence="14">
    <location>
        <begin position="153"/>
        <end position="171"/>
    </location>
</feature>
<keyword evidence="8 14" id="KW-1133">Transmembrane helix</keyword>
<protein>
    <recommendedName>
        <fullName evidence="12">Ascorbate-specific PTS system EIIC component</fullName>
    </recommendedName>
    <alternativeName>
        <fullName evidence="13">Ascorbate-specific permease IIC component UlaA</fullName>
    </alternativeName>
</protein>
<evidence type="ECO:0000256" key="5">
    <source>
        <dbReference type="ARBA" id="ARBA00022597"/>
    </source>
</evidence>